<dbReference type="SUPFAM" id="SSF52200">
    <property type="entry name" value="Toll/Interleukin receptor TIR domain"/>
    <property type="match status" value="2"/>
</dbReference>
<feature type="compositionally biased region" description="Polar residues" evidence="2">
    <location>
        <begin position="566"/>
        <end position="575"/>
    </location>
</feature>
<proteinExistence type="predicted"/>
<feature type="region of interest" description="Disordered" evidence="2">
    <location>
        <begin position="513"/>
        <end position="618"/>
    </location>
</feature>
<dbReference type="AlphaFoldDB" id="A0A2C9KE92"/>
<sequence>MIEQLKVHEEELASLVGRADETEEILNEVKVDVSKQKEQLDNVKNEVKEQGQKLTNVEAKVDETVVKVEEIDKKTLSHAPYWARDISKLLNPKSEHDWRLLSSRLGYNNEDIRGWAQQADPCMALLNEWYTSHKTSEATLAALTQLQEMDRLDAAAIVENAMKNAEAVVEDEGFVYPSPPPIFISYQWSHQAEVKLLKQHLEMAGYECWLDIGQMGGGDKLFKKIDTGIRAAKVVICCVTSNYAKSPNCNREVNLSVSLNKPIIPLLLEQCPWPPPGSMGPIFSEYLFIRFFQRTGEEMPDQRYWAKDKFQELLMQLNVVGVPPDETKVQPEYRNWWIPVVQEITIDKSKTKNGGTISELMQSDLDMIASDSPDIFISYQWGKQKNIIKLYKRLTSLGFSCWLDIKQMGGGDSLYDKIDRGIRGCKVVLSCVTQKYSLSANCRREVSLTDALKKPMIPLLLEKMTWPPTGPMSMVMTQLVYINFSKDETIQMTWDGPEFNDILSQIHHHIPNKVTTKTSSKPSTNNIFQSNKTKQNTLKPASPLQKPERKNSQTTKPSLAPLKPQPKSNQIQKLPSTVILPPSTASSLFKQDTTKKSDTSVRAPLTKPLPSSNFQNRTPIVEQNSATTILKPVSSLLKPVTQQAKQIAPSNSQAKSKPATKIQQTYGRPSRLPPIKQNDAKKQL</sequence>
<dbReference type="InterPro" id="IPR011029">
    <property type="entry name" value="DEATH-like_dom_sf"/>
</dbReference>
<dbReference type="GO" id="GO:0007165">
    <property type="term" value="P:signal transduction"/>
    <property type="evidence" value="ECO:0007669"/>
    <property type="project" value="InterPro"/>
</dbReference>
<dbReference type="VEuPathDB" id="VectorBase:BGLB018100"/>
<dbReference type="PANTHER" id="PTHR47508">
    <property type="entry name" value="SAM DOMAIN-CONTAINING PROTEIN-RELATED"/>
    <property type="match status" value="1"/>
</dbReference>
<organism evidence="5 6">
    <name type="scientific">Biomphalaria glabrata</name>
    <name type="common">Bloodfluke planorb</name>
    <name type="synonym">Freshwater snail</name>
    <dbReference type="NCBI Taxonomy" id="6526"/>
    <lineage>
        <taxon>Eukaryota</taxon>
        <taxon>Metazoa</taxon>
        <taxon>Spiralia</taxon>
        <taxon>Lophotrochozoa</taxon>
        <taxon>Mollusca</taxon>
        <taxon>Gastropoda</taxon>
        <taxon>Heterobranchia</taxon>
        <taxon>Euthyneura</taxon>
        <taxon>Panpulmonata</taxon>
        <taxon>Hygrophila</taxon>
        <taxon>Lymnaeoidea</taxon>
        <taxon>Planorbidae</taxon>
        <taxon>Biomphalaria</taxon>
    </lineage>
</organism>
<evidence type="ECO:0000259" key="4">
    <source>
        <dbReference type="PROSITE" id="PS50104"/>
    </source>
</evidence>
<feature type="compositionally biased region" description="Polar residues" evidence="2">
    <location>
        <begin position="641"/>
        <end position="667"/>
    </location>
</feature>
<dbReference type="VEuPathDB" id="VectorBase:BGLAX_029677"/>
<evidence type="ECO:0000259" key="3">
    <source>
        <dbReference type="PROSITE" id="PS50017"/>
    </source>
</evidence>
<dbReference type="Proteomes" id="UP000076420">
    <property type="component" value="Unassembled WGS sequence"/>
</dbReference>
<name>A0A2C9KE92_BIOGL</name>
<evidence type="ECO:0000313" key="6">
    <source>
        <dbReference type="Proteomes" id="UP000076420"/>
    </source>
</evidence>
<reference evidence="5" key="1">
    <citation type="submission" date="2020-05" db="UniProtKB">
        <authorList>
            <consortium name="EnsemblMetazoa"/>
        </authorList>
    </citation>
    <scope>IDENTIFICATION</scope>
    <source>
        <strain evidence="5">BB02</strain>
    </source>
</reference>
<dbReference type="InterPro" id="IPR000488">
    <property type="entry name" value="Death_dom"/>
</dbReference>
<feature type="compositionally biased region" description="Low complexity" evidence="2">
    <location>
        <begin position="513"/>
        <end position="526"/>
    </location>
</feature>
<feature type="region of interest" description="Disordered" evidence="2">
    <location>
        <begin position="641"/>
        <end position="684"/>
    </location>
</feature>
<dbReference type="EnsemblMetazoa" id="BGLB018100-RA">
    <property type="protein sequence ID" value="BGLB018100-PA"/>
    <property type="gene ID" value="BGLB018100"/>
</dbReference>
<keyword evidence="1" id="KW-0175">Coiled coil</keyword>
<feature type="compositionally biased region" description="Polar residues" evidence="2">
    <location>
        <begin position="527"/>
        <end position="539"/>
    </location>
</feature>
<dbReference type="SUPFAM" id="SSF47986">
    <property type="entry name" value="DEATH domain"/>
    <property type="match status" value="1"/>
</dbReference>
<dbReference type="PROSITE" id="PS50104">
    <property type="entry name" value="TIR"/>
    <property type="match status" value="1"/>
</dbReference>
<dbReference type="SMART" id="SM00005">
    <property type="entry name" value="DEATH"/>
    <property type="match status" value="1"/>
</dbReference>
<feature type="coiled-coil region" evidence="1">
    <location>
        <begin position="5"/>
        <end position="60"/>
    </location>
</feature>
<dbReference type="PANTHER" id="PTHR47508:SF1">
    <property type="entry name" value="NON-SPECIFIC SERINE_THREONINE PROTEIN KINASE"/>
    <property type="match status" value="1"/>
</dbReference>
<evidence type="ECO:0000313" key="5">
    <source>
        <dbReference type="EnsemblMetazoa" id="BGLB018100-PA"/>
    </source>
</evidence>
<evidence type="ECO:0000256" key="2">
    <source>
        <dbReference type="SAM" id="MobiDB-lite"/>
    </source>
</evidence>
<dbReference type="Pfam" id="PF13676">
    <property type="entry name" value="TIR_2"/>
    <property type="match status" value="2"/>
</dbReference>
<dbReference type="Gene3D" id="1.10.533.10">
    <property type="entry name" value="Death Domain, Fas"/>
    <property type="match status" value="1"/>
</dbReference>
<dbReference type="InterPro" id="IPR000157">
    <property type="entry name" value="TIR_dom"/>
</dbReference>
<gene>
    <name evidence="5" type="primary">106069471</name>
</gene>
<accession>A0A2C9KE92</accession>
<feature type="compositionally biased region" description="Polar residues" evidence="2">
    <location>
        <begin position="609"/>
        <end position="618"/>
    </location>
</feature>
<feature type="domain" description="TIR" evidence="4">
    <location>
        <begin position="169"/>
        <end position="345"/>
    </location>
</feature>
<evidence type="ECO:0000256" key="1">
    <source>
        <dbReference type="SAM" id="Coils"/>
    </source>
</evidence>
<dbReference type="PROSITE" id="PS50017">
    <property type="entry name" value="DEATH_DOMAIN"/>
    <property type="match status" value="1"/>
</dbReference>
<dbReference type="Pfam" id="PF00531">
    <property type="entry name" value="Death"/>
    <property type="match status" value="1"/>
</dbReference>
<protein>
    <submittedName>
        <fullName evidence="5">Uncharacterized protein</fullName>
    </submittedName>
</protein>
<dbReference type="KEGG" id="bgt:106069471"/>
<feature type="domain" description="Death" evidence="3">
    <location>
        <begin position="97"/>
        <end position="162"/>
    </location>
</feature>
<dbReference type="InterPro" id="IPR035897">
    <property type="entry name" value="Toll_tir_struct_dom_sf"/>
</dbReference>
<dbReference type="Gene3D" id="3.40.50.10140">
    <property type="entry name" value="Toll/interleukin-1 receptor homology (TIR) domain"/>
    <property type="match status" value="2"/>
</dbReference>